<dbReference type="RefSeq" id="WP_075064195.1">
    <property type="nucleotide sequence ID" value="NZ_LGCL01000041.1"/>
</dbReference>
<dbReference type="AlphaFoldDB" id="A0A0N8GL30"/>
<feature type="transmembrane region" description="Helical" evidence="8">
    <location>
        <begin position="99"/>
        <end position="119"/>
    </location>
</feature>
<dbReference type="Gene3D" id="1.20.1250.20">
    <property type="entry name" value="MFS general substrate transporter like domains"/>
    <property type="match status" value="2"/>
</dbReference>
<accession>A0A0N8GL30</accession>
<feature type="transmembrane region" description="Helical" evidence="8">
    <location>
        <begin position="369"/>
        <end position="387"/>
    </location>
</feature>
<evidence type="ECO:0000313" key="11">
    <source>
        <dbReference type="Proteomes" id="UP000050417"/>
    </source>
</evidence>
<feature type="transmembrane region" description="Helical" evidence="8">
    <location>
        <begin position="313"/>
        <end position="331"/>
    </location>
</feature>
<dbReference type="Proteomes" id="UP000050417">
    <property type="component" value="Unassembled WGS sequence"/>
</dbReference>
<protein>
    <recommendedName>
        <fullName evidence="9">Major facilitator superfamily (MFS) profile domain-containing protein</fullName>
    </recommendedName>
</protein>
<feature type="transmembrane region" description="Helical" evidence="8">
    <location>
        <begin position="12"/>
        <end position="33"/>
    </location>
</feature>
<comment type="subcellular location">
    <subcellularLocation>
        <location evidence="1">Cell inner membrane</location>
        <topology evidence="1">Multi-pass membrane protein</topology>
    </subcellularLocation>
</comment>
<dbReference type="InterPro" id="IPR024989">
    <property type="entry name" value="MFS_assoc_dom"/>
</dbReference>
<name>A0A0N8GL30_9CHLR</name>
<organism evidence="10 11">
    <name type="scientific">Ornatilinea apprima</name>
    <dbReference type="NCBI Taxonomy" id="1134406"/>
    <lineage>
        <taxon>Bacteria</taxon>
        <taxon>Bacillati</taxon>
        <taxon>Chloroflexota</taxon>
        <taxon>Anaerolineae</taxon>
        <taxon>Anaerolineales</taxon>
        <taxon>Anaerolineaceae</taxon>
        <taxon>Ornatilinea</taxon>
    </lineage>
</organism>
<dbReference type="PROSITE" id="PS50850">
    <property type="entry name" value="MFS"/>
    <property type="match status" value="1"/>
</dbReference>
<dbReference type="STRING" id="1134406.ADN00_16730"/>
<feature type="transmembrane region" description="Helical" evidence="8">
    <location>
        <begin position="280"/>
        <end position="301"/>
    </location>
</feature>
<dbReference type="EMBL" id="LGCL01000041">
    <property type="protein sequence ID" value="KPL71354.1"/>
    <property type="molecule type" value="Genomic_DNA"/>
</dbReference>
<feature type="domain" description="Major facilitator superfamily (MFS) profile" evidence="9">
    <location>
        <begin position="214"/>
        <end position="406"/>
    </location>
</feature>
<keyword evidence="4" id="KW-0997">Cell inner membrane</keyword>
<comment type="caution">
    <text evidence="10">The sequence shown here is derived from an EMBL/GenBank/DDBJ whole genome shotgun (WGS) entry which is preliminary data.</text>
</comment>
<gene>
    <name evidence="10" type="ORF">ADN00_16730</name>
</gene>
<evidence type="ECO:0000256" key="2">
    <source>
        <dbReference type="ARBA" id="ARBA00022448"/>
    </source>
</evidence>
<reference evidence="10 11" key="1">
    <citation type="submission" date="2015-07" db="EMBL/GenBank/DDBJ databases">
        <title>Genome sequence of Ornatilinea apprima DSM 23815.</title>
        <authorList>
            <person name="Hemp J."/>
            <person name="Ward L.M."/>
            <person name="Pace L.A."/>
            <person name="Fischer W.W."/>
        </authorList>
    </citation>
    <scope>NUCLEOTIDE SEQUENCE [LARGE SCALE GENOMIC DNA]</scope>
    <source>
        <strain evidence="10 11">P3M-1</strain>
    </source>
</reference>
<evidence type="ECO:0000256" key="7">
    <source>
        <dbReference type="ARBA" id="ARBA00023136"/>
    </source>
</evidence>
<evidence type="ECO:0000259" key="9">
    <source>
        <dbReference type="PROSITE" id="PS50850"/>
    </source>
</evidence>
<evidence type="ECO:0000256" key="5">
    <source>
        <dbReference type="ARBA" id="ARBA00022692"/>
    </source>
</evidence>
<evidence type="ECO:0000256" key="1">
    <source>
        <dbReference type="ARBA" id="ARBA00004429"/>
    </source>
</evidence>
<keyword evidence="5 8" id="KW-0812">Transmembrane</keyword>
<feature type="transmembrane region" description="Helical" evidence="8">
    <location>
        <begin position="163"/>
        <end position="183"/>
    </location>
</feature>
<evidence type="ECO:0000256" key="3">
    <source>
        <dbReference type="ARBA" id="ARBA00022475"/>
    </source>
</evidence>
<dbReference type="GO" id="GO:0005886">
    <property type="term" value="C:plasma membrane"/>
    <property type="evidence" value="ECO:0007669"/>
    <property type="project" value="UniProtKB-SubCell"/>
</dbReference>
<dbReference type="GO" id="GO:0015528">
    <property type="term" value="F:lactose:proton symporter activity"/>
    <property type="evidence" value="ECO:0007669"/>
    <property type="project" value="TreeGrafter"/>
</dbReference>
<dbReference type="SUPFAM" id="SSF103473">
    <property type="entry name" value="MFS general substrate transporter"/>
    <property type="match status" value="1"/>
</dbReference>
<evidence type="ECO:0000313" key="10">
    <source>
        <dbReference type="EMBL" id="KPL71354.1"/>
    </source>
</evidence>
<keyword evidence="6 8" id="KW-1133">Transmembrane helix</keyword>
<feature type="transmembrane region" description="Helical" evidence="8">
    <location>
        <begin position="204"/>
        <end position="228"/>
    </location>
</feature>
<keyword evidence="7 8" id="KW-0472">Membrane</keyword>
<dbReference type="InterPro" id="IPR020846">
    <property type="entry name" value="MFS_dom"/>
</dbReference>
<feature type="transmembrane region" description="Helical" evidence="8">
    <location>
        <begin position="77"/>
        <end position="93"/>
    </location>
</feature>
<feature type="transmembrane region" description="Helical" evidence="8">
    <location>
        <begin position="338"/>
        <end position="357"/>
    </location>
</feature>
<keyword evidence="3" id="KW-1003">Cell membrane</keyword>
<dbReference type="InterPro" id="IPR036259">
    <property type="entry name" value="MFS_trans_sf"/>
</dbReference>
<dbReference type="OrthoDB" id="140901at2"/>
<feature type="transmembrane region" description="Helical" evidence="8">
    <location>
        <begin position="45"/>
        <end position="65"/>
    </location>
</feature>
<evidence type="ECO:0000256" key="8">
    <source>
        <dbReference type="SAM" id="Phobius"/>
    </source>
</evidence>
<proteinExistence type="predicted"/>
<sequence length="406" mass="44156">MNQNTLPDKKTTWLLRLYYFAWVGAPGFIYPFLNIFFTRQGLNGQQIGLVTAASSLALLIASPFWTRWSESSRHPRRVLQAALILSGLGWIVLGRQDLFGWIFIISALRTIPAAGIWPISDDLALRLQGSSRAGYGQIRLWGSVGWAVFVLVSGWLIERSGLSIGFLSTGAAYCASALILFFLPGLESRPRQTRQETQAASQPSVLQSLWASPALLGLGGMLILTGIGNSGVLQFETVYMDDLGAREALIGVAGMFSAAVEVPGMLLADHFIRKHGHDRILLLSLILHVVMRVMVFVWPSIPVILFSRLFNGIAFSLYMVAIVVTITNHALTSQRGTMLAIFNVTLPGLVSILASPLSGAIYDAMGGRVLYLLAAIGYLVGWLGLRFTQHLPPRGMPGLPPSPAPD</sequence>
<dbReference type="PANTHER" id="PTHR23522:SF10">
    <property type="entry name" value="3-PHENYLPROPIONIC ACID TRANSPORTER-RELATED"/>
    <property type="match status" value="1"/>
</dbReference>
<feature type="transmembrane region" description="Helical" evidence="8">
    <location>
        <begin position="140"/>
        <end position="157"/>
    </location>
</feature>
<dbReference type="GO" id="GO:0030395">
    <property type="term" value="F:lactose binding"/>
    <property type="evidence" value="ECO:0007669"/>
    <property type="project" value="TreeGrafter"/>
</dbReference>
<dbReference type="Pfam" id="PF12832">
    <property type="entry name" value="MFS_1_like"/>
    <property type="match status" value="1"/>
</dbReference>
<dbReference type="PANTHER" id="PTHR23522">
    <property type="entry name" value="BLL5896 PROTEIN"/>
    <property type="match status" value="1"/>
</dbReference>
<keyword evidence="2" id="KW-0813">Transport</keyword>
<keyword evidence="11" id="KW-1185">Reference proteome</keyword>
<evidence type="ECO:0000256" key="6">
    <source>
        <dbReference type="ARBA" id="ARBA00022989"/>
    </source>
</evidence>
<evidence type="ECO:0000256" key="4">
    <source>
        <dbReference type="ARBA" id="ARBA00022519"/>
    </source>
</evidence>